<keyword evidence="1" id="KW-1133">Transmembrane helix</keyword>
<dbReference type="AlphaFoldDB" id="A0A9X7V0H5"/>
<sequence length="158" mass="17448">MNYMERVVKRKILFLAVFLLIIATLPWLLMQRGGNGFLPLTPDRGTESTASTRQTFYKWQDASGQWHFGEQVPEGVQAVAINVDTAANIIQSVKAPAPAAEPTTAVISKETLNDNAPPAPLPGVPFTVNPTEIPQLLEKTKQLQQQMGQRQQQIDAVR</sequence>
<gene>
    <name evidence="3" type="ORF">GJQ55_12950</name>
</gene>
<dbReference type="Proteomes" id="UP000596074">
    <property type="component" value="Chromosome"/>
</dbReference>
<evidence type="ECO:0000259" key="2">
    <source>
        <dbReference type="Pfam" id="PF13511"/>
    </source>
</evidence>
<proteinExistence type="predicted"/>
<keyword evidence="1" id="KW-0472">Membrane</keyword>
<feature type="domain" description="DUF4124" evidence="2">
    <location>
        <begin position="50"/>
        <end position="97"/>
    </location>
</feature>
<protein>
    <submittedName>
        <fullName evidence="3">DUF4124 domain-containing protein</fullName>
    </submittedName>
</protein>
<evidence type="ECO:0000256" key="1">
    <source>
        <dbReference type="SAM" id="Phobius"/>
    </source>
</evidence>
<name>A0A9X7V0H5_9GAMM</name>
<dbReference type="EMBL" id="CP046056">
    <property type="protein sequence ID" value="QQD25328.1"/>
    <property type="molecule type" value="Genomic_DNA"/>
</dbReference>
<evidence type="ECO:0000313" key="4">
    <source>
        <dbReference type="Proteomes" id="UP000596074"/>
    </source>
</evidence>
<dbReference type="KEGG" id="vcw:GJQ55_12950"/>
<organism evidence="3 4">
    <name type="scientific">Venatoribacter cucullus</name>
    <dbReference type="NCBI Taxonomy" id="2661630"/>
    <lineage>
        <taxon>Bacteria</taxon>
        <taxon>Pseudomonadati</taxon>
        <taxon>Pseudomonadota</taxon>
        <taxon>Gammaproteobacteria</taxon>
        <taxon>Oceanospirillales</taxon>
        <taxon>Oceanospirillaceae</taxon>
        <taxon>Venatoribacter</taxon>
    </lineage>
</organism>
<accession>A0A9X7V0H5</accession>
<dbReference type="Pfam" id="PF13511">
    <property type="entry name" value="DUF4124"/>
    <property type="match status" value="1"/>
</dbReference>
<keyword evidence="4" id="KW-1185">Reference proteome</keyword>
<feature type="transmembrane region" description="Helical" evidence="1">
    <location>
        <begin position="12"/>
        <end position="30"/>
    </location>
</feature>
<evidence type="ECO:0000313" key="3">
    <source>
        <dbReference type="EMBL" id="QQD25328.1"/>
    </source>
</evidence>
<dbReference type="InterPro" id="IPR025392">
    <property type="entry name" value="DUF4124"/>
</dbReference>
<reference evidence="3 4" key="1">
    <citation type="submission" date="2019-11" db="EMBL/GenBank/DDBJ databases">
        <title>Venatorbacter sp. nov. a predator of Campylobacter and other Gram-negative bacteria.</title>
        <authorList>
            <person name="Saeedi A."/>
            <person name="Cummings N.J."/>
            <person name="Connerton I.F."/>
            <person name="Connerton P.L."/>
        </authorList>
    </citation>
    <scope>NUCLEOTIDE SEQUENCE [LARGE SCALE GENOMIC DNA]</scope>
    <source>
        <strain evidence="3">XL5</strain>
    </source>
</reference>
<keyword evidence="1" id="KW-0812">Transmembrane</keyword>